<keyword evidence="1" id="KW-0812">Transmembrane</keyword>
<sequence>IPNYIQPKKKKQYSRRYLTNNKNKIYIQCIFISALDFFDFFSFHMCSER</sequence>
<accession>A0A0K2T4E3</accession>
<dbReference type="AlphaFoldDB" id="A0A0K2T4E3"/>
<feature type="transmembrane region" description="Helical" evidence="1">
    <location>
        <begin position="25"/>
        <end position="43"/>
    </location>
</feature>
<proteinExistence type="predicted"/>
<evidence type="ECO:0000256" key="1">
    <source>
        <dbReference type="SAM" id="Phobius"/>
    </source>
</evidence>
<protein>
    <submittedName>
        <fullName evidence="2">Uncharacterized protein</fullName>
    </submittedName>
</protein>
<name>A0A0K2T4E3_LEPSM</name>
<keyword evidence="1" id="KW-1133">Transmembrane helix</keyword>
<organism evidence="2">
    <name type="scientific">Lepeophtheirus salmonis</name>
    <name type="common">Salmon louse</name>
    <name type="synonym">Caligus salmonis</name>
    <dbReference type="NCBI Taxonomy" id="72036"/>
    <lineage>
        <taxon>Eukaryota</taxon>
        <taxon>Metazoa</taxon>
        <taxon>Ecdysozoa</taxon>
        <taxon>Arthropoda</taxon>
        <taxon>Crustacea</taxon>
        <taxon>Multicrustacea</taxon>
        <taxon>Hexanauplia</taxon>
        <taxon>Copepoda</taxon>
        <taxon>Siphonostomatoida</taxon>
        <taxon>Caligidae</taxon>
        <taxon>Lepeophtheirus</taxon>
    </lineage>
</organism>
<dbReference type="EMBL" id="HACA01003527">
    <property type="protein sequence ID" value="CDW20888.1"/>
    <property type="molecule type" value="Transcribed_RNA"/>
</dbReference>
<reference evidence="2" key="1">
    <citation type="submission" date="2014-05" db="EMBL/GenBank/DDBJ databases">
        <authorList>
            <person name="Chronopoulou M."/>
        </authorList>
    </citation>
    <scope>NUCLEOTIDE SEQUENCE</scope>
    <source>
        <tissue evidence="2">Whole organism</tissue>
    </source>
</reference>
<keyword evidence="1" id="KW-0472">Membrane</keyword>
<evidence type="ECO:0000313" key="2">
    <source>
        <dbReference type="EMBL" id="CDW20888.1"/>
    </source>
</evidence>
<feature type="non-terminal residue" evidence="2">
    <location>
        <position position="1"/>
    </location>
</feature>